<comment type="caution">
    <text evidence="1">The sequence shown here is derived from an EMBL/GenBank/DDBJ whole genome shotgun (WGS) entry which is preliminary data.</text>
</comment>
<dbReference type="Pfam" id="PF14337">
    <property type="entry name" value="Abi_alpha"/>
    <property type="match status" value="1"/>
</dbReference>
<accession>A0A848KKT3</accession>
<proteinExistence type="predicted"/>
<evidence type="ECO:0000313" key="1">
    <source>
        <dbReference type="EMBL" id="NMN97292.1"/>
    </source>
</evidence>
<protein>
    <submittedName>
        <fullName evidence="1">DUF4393 domain-containing protein</fullName>
    </submittedName>
</protein>
<evidence type="ECO:0000313" key="2">
    <source>
        <dbReference type="Proteomes" id="UP000535543"/>
    </source>
</evidence>
<dbReference type="EMBL" id="VCQU01000007">
    <property type="protein sequence ID" value="NMN97292.1"/>
    <property type="molecule type" value="Genomic_DNA"/>
</dbReference>
<dbReference type="AlphaFoldDB" id="A0A848KKT3"/>
<dbReference type="Proteomes" id="UP000535543">
    <property type="component" value="Unassembled WGS sequence"/>
</dbReference>
<organism evidence="1 2">
    <name type="scientific">Antrihabitans stalactiti</name>
    <dbReference type="NCBI Taxonomy" id="2584121"/>
    <lineage>
        <taxon>Bacteria</taxon>
        <taxon>Bacillati</taxon>
        <taxon>Actinomycetota</taxon>
        <taxon>Actinomycetes</taxon>
        <taxon>Mycobacteriales</taxon>
        <taxon>Nocardiaceae</taxon>
        <taxon>Antrihabitans</taxon>
    </lineage>
</organism>
<reference evidence="1 2" key="1">
    <citation type="submission" date="2019-05" db="EMBL/GenBank/DDBJ databases">
        <authorList>
            <person name="Lee S.D."/>
        </authorList>
    </citation>
    <scope>NUCLEOTIDE SEQUENCE [LARGE SCALE GENOMIC DNA]</scope>
    <source>
        <strain evidence="1 2">YC2-7</strain>
    </source>
</reference>
<dbReference type="RefSeq" id="WP_169590053.1">
    <property type="nucleotide sequence ID" value="NZ_VCQU01000007.1"/>
</dbReference>
<reference evidence="1 2" key="2">
    <citation type="submission" date="2020-06" db="EMBL/GenBank/DDBJ databases">
        <title>Antribacter stalactiti gen. nov., sp. nov., a new member of the family Nacardiaceae isolated from a cave.</title>
        <authorList>
            <person name="Kim I.S."/>
        </authorList>
    </citation>
    <scope>NUCLEOTIDE SEQUENCE [LARGE SCALE GENOMIC DNA]</scope>
    <source>
        <strain evidence="1 2">YC2-7</strain>
    </source>
</reference>
<dbReference type="InterPro" id="IPR025506">
    <property type="entry name" value="Abi_alpha"/>
</dbReference>
<name>A0A848KKT3_9NOCA</name>
<sequence length="281" mass="30422">MTKEEPGDELALPDKEEGRSIPGDAVAIARVAGASVLRAVGAITKGSIDTAGDIAKEVRSGEPITEIVDHRVEQVRHATAEALGLEGPGAKVRPGATAGDLRKRGQAMIVSGWDPSVQPRDVHPSYASILDDITPDEARIVRFLAVAGPQPSIDIRTKALFGIGSQRLAAGISMVARMAGCTWPDHDQHYLANLNRLGLLRFSEEAVADYRRYAFIEAQPIAQEAFKRVNMKAISTYRSIYLSRFGEQFADICFDLESYNGGGWAEYESGDVYLGKGPRLP</sequence>
<dbReference type="Gene3D" id="3.30.110.190">
    <property type="match status" value="1"/>
</dbReference>
<gene>
    <name evidence="1" type="ORF">FGL95_19830</name>
</gene>
<keyword evidence="2" id="KW-1185">Reference proteome</keyword>